<dbReference type="PANTHER" id="PTHR39639:SF1">
    <property type="entry name" value="DUF262 DOMAIN-CONTAINING PROTEIN"/>
    <property type="match status" value="1"/>
</dbReference>
<dbReference type="InterPro" id="IPR004919">
    <property type="entry name" value="GmrSD_N"/>
</dbReference>
<proteinExistence type="predicted"/>
<evidence type="ECO:0000313" key="3">
    <source>
        <dbReference type="Proteomes" id="UP000243985"/>
    </source>
</evidence>
<comment type="caution">
    <text evidence="2">The sequence shown here is derived from an EMBL/GenBank/DDBJ whole genome shotgun (WGS) entry which is preliminary data.</text>
</comment>
<dbReference type="Pfam" id="PF03235">
    <property type="entry name" value="GmrSD_N"/>
    <property type="match status" value="1"/>
</dbReference>
<protein>
    <submittedName>
        <fullName evidence="2">Uncharacterized protein DUF262</fullName>
    </submittedName>
</protein>
<dbReference type="EMBL" id="QBKG01000001">
    <property type="protein sequence ID" value="PTX08865.1"/>
    <property type="molecule type" value="Genomic_DNA"/>
</dbReference>
<gene>
    <name evidence="2" type="ORF">C8P65_101535</name>
</gene>
<feature type="domain" description="GmrSD restriction endonucleases N-terminal" evidence="1">
    <location>
        <begin position="21"/>
        <end position="216"/>
    </location>
</feature>
<organism evidence="2 3">
    <name type="scientific">Capnocytophaga leadbetteri</name>
    <dbReference type="NCBI Taxonomy" id="327575"/>
    <lineage>
        <taxon>Bacteria</taxon>
        <taxon>Pseudomonadati</taxon>
        <taxon>Bacteroidota</taxon>
        <taxon>Flavobacteriia</taxon>
        <taxon>Flavobacteriales</taxon>
        <taxon>Flavobacteriaceae</taxon>
        <taxon>Capnocytophaga</taxon>
    </lineage>
</organism>
<name>A0A2T5XZG4_9FLAO</name>
<reference evidence="2 3" key="1">
    <citation type="submission" date="2018-04" db="EMBL/GenBank/DDBJ databases">
        <title>Genomic Encyclopedia of Archaeal and Bacterial Type Strains, Phase II (KMG-II): from individual species to whole genera.</title>
        <authorList>
            <person name="Goeker M."/>
        </authorList>
    </citation>
    <scope>NUCLEOTIDE SEQUENCE [LARGE SCALE GENOMIC DNA]</scope>
    <source>
        <strain evidence="2 3">DSM 22902</strain>
    </source>
</reference>
<dbReference type="Proteomes" id="UP000243985">
    <property type="component" value="Unassembled WGS sequence"/>
</dbReference>
<evidence type="ECO:0000259" key="1">
    <source>
        <dbReference type="Pfam" id="PF03235"/>
    </source>
</evidence>
<dbReference type="PANTHER" id="PTHR39639">
    <property type="entry name" value="CHROMOSOME 16, WHOLE GENOME SHOTGUN SEQUENCE"/>
    <property type="match status" value="1"/>
</dbReference>
<evidence type="ECO:0000313" key="2">
    <source>
        <dbReference type="EMBL" id="PTX08865.1"/>
    </source>
</evidence>
<accession>A0A2T5XZG4</accession>
<dbReference type="AlphaFoldDB" id="A0A2T5XZG4"/>
<dbReference type="GeneID" id="84579932"/>
<sequence>MENRVYYGEYSLSHWIKLILKENIKLPKYQRGFVWEENKVKELIEALKKKQFVPPVTIGAFRKDNEKENYILDGQQRLTSILLAYFDIFPNKKYFNEDDNIIDFMDDNDDNDSIEDENQNEMKAWKFNHIVELRKTFKTDAEIRNKLKELKNQYEVLDVDKSDFSFDNIFLGFSYIVPASNISMDGQQKYYSSVFRSINQQGKSLNPIERRRSLYFLKEGYDSFFEPEATKELKSKQITKKDIDFVKYLSLLSQYAKDFKIDKLACGYSDSRGKSLENYYEAYIYSVVQGEESQSTLFKSFSSIFPNREYQNRFDELKKIIIEFFDTKKMISIIDIDVYLFGLVYKIIFENKSIDISRKAELLNELDGQIKIFKRNKKHAKKPSDLKHLRIRINKSLAIYNKYEAQQPQ</sequence>
<dbReference type="RefSeq" id="WP_107781051.1">
    <property type="nucleotide sequence ID" value="NZ_QBKG01000001.1"/>
</dbReference>